<feature type="signal peptide" evidence="1">
    <location>
        <begin position="1"/>
        <end position="18"/>
    </location>
</feature>
<evidence type="ECO:0000313" key="2">
    <source>
        <dbReference type="EMBL" id="KAK3041346.1"/>
    </source>
</evidence>
<sequence>MSCTVFHLILKLLKPALPLHVLSISGITSGFKIHFQRVKAKGELFQDAWSIRESGNRGDSNFETKVRKQRSASPTFWSHYFKWTGADGDDVDLSNKQEFTAIMKNPQKARMITATERIGQMGSNMLVLIFRIRAKWVLKSQELGFEEYAVNNFFEDENVISNAKTAENGEECEENGGDSQISGIEKVQKRRIKNKQANIEDNVVDELHDGDANVLNTKTQEKK</sequence>
<reference evidence="2" key="1">
    <citation type="submission" date="2022-12" db="EMBL/GenBank/DDBJ databases">
        <title>Draft genome assemblies for two species of Escallonia (Escalloniales).</title>
        <authorList>
            <person name="Chanderbali A."/>
            <person name="Dervinis C."/>
            <person name="Anghel I."/>
            <person name="Soltis D."/>
            <person name="Soltis P."/>
            <person name="Zapata F."/>
        </authorList>
    </citation>
    <scope>NUCLEOTIDE SEQUENCE</scope>
    <source>
        <strain evidence="2">UCBG64.0493</strain>
        <tissue evidence="2">Leaf</tissue>
    </source>
</reference>
<protein>
    <submittedName>
        <fullName evidence="2">Uncharacterized protein</fullName>
    </submittedName>
</protein>
<evidence type="ECO:0000313" key="3">
    <source>
        <dbReference type="Proteomes" id="UP001188597"/>
    </source>
</evidence>
<keyword evidence="3" id="KW-1185">Reference proteome</keyword>
<gene>
    <name evidence="2" type="ORF">RJ639_002327</name>
</gene>
<dbReference type="EMBL" id="JAVXUP010000036">
    <property type="protein sequence ID" value="KAK3041346.1"/>
    <property type="molecule type" value="Genomic_DNA"/>
</dbReference>
<proteinExistence type="predicted"/>
<feature type="chain" id="PRO_5041732371" evidence="1">
    <location>
        <begin position="19"/>
        <end position="223"/>
    </location>
</feature>
<name>A0AA88X7A2_9ASTE</name>
<dbReference type="Proteomes" id="UP001188597">
    <property type="component" value="Unassembled WGS sequence"/>
</dbReference>
<organism evidence="2 3">
    <name type="scientific">Escallonia herrerae</name>
    <dbReference type="NCBI Taxonomy" id="1293975"/>
    <lineage>
        <taxon>Eukaryota</taxon>
        <taxon>Viridiplantae</taxon>
        <taxon>Streptophyta</taxon>
        <taxon>Embryophyta</taxon>
        <taxon>Tracheophyta</taxon>
        <taxon>Spermatophyta</taxon>
        <taxon>Magnoliopsida</taxon>
        <taxon>eudicotyledons</taxon>
        <taxon>Gunneridae</taxon>
        <taxon>Pentapetalae</taxon>
        <taxon>asterids</taxon>
        <taxon>campanulids</taxon>
        <taxon>Escalloniales</taxon>
        <taxon>Escalloniaceae</taxon>
        <taxon>Escallonia</taxon>
    </lineage>
</organism>
<comment type="caution">
    <text evidence="2">The sequence shown here is derived from an EMBL/GenBank/DDBJ whole genome shotgun (WGS) entry which is preliminary data.</text>
</comment>
<accession>A0AA88X7A2</accession>
<evidence type="ECO:0000256" key="1">
    <source>
        <dbReference type="SAM" id="SignalP"/>
    </source>
</evidence>
<dbReference type="AlphaFoldDB" id="A0AA88X7A2"/>
<keyword evidence="1" id="KW-0732">Signal</keyword>